<sequence length="122" mass="13900">MPMSPIYVGCGEVREKAITEFVENVTTMEEEIVKEFPVGKPFFNGERPGYLDVVVGSTSSWIKVVERIVGLKLVDQERTPLVYSWLTAFAEFDITKDTMPEMERFFVRAVEAREKLLASTTN</sequence>
<keyword evidence="1" id="KW-0808">Transferase</keyword>
<evidence type="ECO:0000313" key="2">
    <source>
        <dbReference type="EMBL" id="KAK1283718.1"/>
    </source>
</evidence>
<dbReference type="GO" id="GO:0004364">
    <property type="term" value="F:glutathione transferase activity"/>
    <property type="evidence" value="ECO:0007669"/>
    <property type="project" value="UniProtKB-UniRule"/>
</dbReference>
<comment type="similarity">
    <text evidence="1">Belongs to the GST superfamily.</text>
</comment>
<dbReference type="InterPro" id="IPR045074">
    <property type="entry name" value="GST_C_Tau"/>
</dbReference>
<keyword evidence="1" id="KW-0963">Cytoplasm</keyword>
<accession>A0AAV9C619</accession>
<dbReference type="PANTHER" id="PTHR11260">
    <property type="entry name" value="GLUTATHIONE S-TRANSFERASE, GST, SUPERFAMILY, GST DOMAIN CONTAINING"/>
    <property type="match status" value="1"/>
</dbReference>
<dbReference type="EMBL" id="JAUJYO010000021">
    <property type="protein sequence ID" value="KAK1283718.1"/>
    <property type="molecule type" value="Genomic_DNA"/>
</dbReference>
<comment type="function">
    <text evidence="1">Is involved in the conjugation of reduced glutathione to a wide number of exogenous and endogenous hydrophobic electrophiles.</text>
</comment>
<name>A0AAV9C619_ACOCL</name>
<dbReference type="CDD" id="cd03185">
    <property type="entry name" value="GST_C_Tau"/>
    <property type="match status" value="1"/>
</dbReference>
<keyword evidence="3" id="KW-1185">Reference proteome</keyword>
<comment type="caution">
    <text evidence="2">The sequence shown here is derived from an EMBL/GenBank/DDBJ whole genome shotgun (WGS) entry which is preliminary data.</text>
</comment>
<evidence type="ECO:0000256" key="1">
    <source>
        <dbReference type="RuleBase" id="RU369102"/>
    </source>
</evidence>
<proteinExistence type="inferred from homology"/>
<dbReference type="AlphaFoldDB" id="A0AAV9C619"/>
<dbReference type="GO" id="GO:0005829">
    <property type="term" value="C:cytosol"/>
    <property type="evidence" value="ECO:0007669"/>
    <property type="project" value="UniProtKB-SubCell"/>
</dbReference>
<reference evidence="2" key="1">
    <citation type="journal article" date="2023" name="Nat. Commun.">
        <title>Diploid and tetraploid genomes of Acorus and the evolution of monocots.</title>
        <authorList>
            <person name="Ma L."/>
            <person name="Liu K.W."/>
            <person name="Li Z."/>
            <person name="Hsiao Y.Y."/>
            <person name="Qi Y."/>
            <person name="Fu T."/>
            <person name="Tang G.D."/>
            <person name="Zhang D."/>
            <person name="Sun W.H."/>
            <person name="Liu D.K."/>
            <person name="Li Y."/>
            <person name="Chen G.Z."/>
            <person name="Liu X.D."/>
            <person name="Liao X.Y."/>
            <person name="Jiang Y.T."/>
            <person name="Yu X."/>
            <person name="Hao Y."/>
            <person name="Huang J."/>
            <person name="Zhao X.W."/>
            <person name="Ke S."/>
            <person name="Chen Y.Y."/>
            <person name="Wu W.L."/>
            <person name="Hsu J.L."/>
            <person name="Lin Y.F."/>
            <person name="Huang M.D."/>
            <person name="Li C.Y."/>
            <person name="Huang L."/>
            <person name="Wang Z.W."/>
            <person name="Zhao X."/>
            <person name="Zhong W.Y."/>
            <person name="Peng D.H."/>
            <person name="Ahmad S."/>
            <person name="Lan S."/>
            <person name="Zhang J.S."/>
            <person name="Tsai W.C."/>
            <person name="Van de Peer Y."/>
            <person name="Liu Z.J."/>
        </authorList>
    </citation>
    <scope>NUCLEOTIDE SEQUENCE</scope>
    <source>
        <strain evidence="2">CP</strain>
    </source>
</reference>
<dbReference type="InterPro" id="IPR045073">
    <property type="entry name" value="Omega/Tau-like"/>
</dbReference>
<dbReference type="SUPFAM" id="SSF47616">
    <property type="entry name" value="GST C-terminal domain-like"/>
    <property type="match status" value="1"/>
</dbReference>
<dbReference type="InterPro" id="IPR036282">
    <property type="entry name" value="Glutathione-S-Trfase_C_sf"/>
</dbReference>
<reference evidence="2" key="2">
    <citation type="submission" date="2023-06" db="EMBL/GenBank/DDBJ databases">
        <authorList>
            <person name="Ma L."/>
            <person name="Liu K.-W."/>
            <person name="Li Z."/>
            <person name="Hsiao Y.-Y."/>
            <person name="Qi Y."/>
            <person name="Fu T."/>
            <person name="Tang G."/>
            <person name="Zhang D."/>
            <person name="Sun W.-H."/>
            <person name="Liu D.-K."/>
            <person name="Li Y."/>
            <person name="Chen G.-Z."/>
            <person name="Liu X.-D."/>
            <person name="Liao X.-Y."/>
            <person name="Jiang Y.-T."/>
            <person name="Yu X."/>
            <person name="Hao Y."/>
            <person name="Huang J."/>
            <person name="Zhao X.-W."/>
            <person name="Ke S."/>
            <person name="Chen Y.-Y."/>
            <person name="Wu W.-L."/>
            <person name="Hsu J.-L."/>
            <person name="Lin Y.-F."/>
            <person name="Huang M.-D."/>
            <person name="Li C.-Y."/>
            <person name="Huang L."/>
            <person name="Wang Z.-W."/>
            <person name="Zhao X."/>
            <person name="Zhong W.-Y."/>
            <person name="Peng D.-H."/>
            <person name="Ahmad S."/>
            <person name="Lan S."/>
            <person name="Zhang J.-S."/>
            <person name="Tsai W.-C."/>
            <person name="Van De Peer Y."/>
            <person name="Liu Z.-J."/>
        </authorList>
    </citation>
    <scope>NUCLEOTIDE SEQUENCE</scope>
    <source>
        <strain evidence="2">CP</strain>
        <tissue evidence="2">Leaves</tissue>
    </source>
</reference>
<evidence type="ECO:0000313" key="3">
    <source>
        <dbReference type="Proteomes" id="UP001180020"/>
    </source>
</evidence>
<dbReference type="EC" id="2.5.1.18" evidence="1"/>
<dbReference type="Proteomes" id="UP001180020">
    <property type="component" value="Unassembled WGS sequence"/>
</dbReference>
<gene>
    <name evidence="2" type="primary">GSTU18</name>
    <name evidence="2" type="ORF">QJS10_CPB21g00649</name>
</gene>
<protein>
    <recommendedName>
        <fullName evidence="1">Glutathione S-transferase</fullName>
        <ecNumber evidence="1">2.5.1.18</ecNumber>
    </recommendedName>
</protein>
<dbReference type="Gene3D" id="1.20.1050.10">
    <property type="match status" value="1"/>
</dbReference>
<dbReference type="GO" id="GO:0006749">
    <property type="term" value="P:glutathione metabolic process"/>
    <property type="evidence" value="ECO:0007669"/>
    <property type="project" value="InterPro"/>
</dbReference>
<organism evidence="2 3">
    <name type="scientific">Acorus calamus</name>
    <name type="common">Sweet flag</name>
    <dbReference type="NCBI Taxonomy" id="4465"/>
    <lineage>
        <taxon>Eukaryota</taxon>
        <taxon>Viridiplantae</taxon>
        <taxon>Streptophyta</taxon>
        <taxon>Embryophyta</taxon>
        <taxon>Tracheophyta</taxon>
        <taxon>Spermatophyta</taxon>
        <taxon>Magnoliopsida</taxon>
        <taxon>Liliopsida</taxon>
        <taxon>Acoraceae</taxon>
        <taxon>Acorus</taxon>
    </lineage>
</organism>
<dbReference type="PANTHER" id="PTHR11260:SF676">
    <property type="entry name" value="GLUTATHIONE S-TRANSFERASE U8"/>
    <property type="match status" value="1"/>
</dbReference>
<comment type="subcellular location">
    <subcellularLocation>
        <location evidence="1">Cytoplasm</location>
        <location evidence="1">Cytosol</location>
    </subcellularLocation>
</comment>
<comment type="catalytic activity">
    <reaction evidence="1">
        <text>RX + glutathione = an S-substituted glutathione + a halide anion + H(+)</text>
        <dbReference type="Rhea" id="RHEA:16437"/>
        <dbReference type="ChEBI" id="CHEBI:15378"/>
        <dbReference type="ChEBI" id="CHEBI:16042"/>
        <dbReference type="ChEBI" id="CHEBI:17792"/>
        <dbReference type="ChEBI" id="CHEBI:57925"/>
        <dbReference type="ChEBI" id="CHEBI:90779"/>
        <dbReference type="EC" id="2.5.1.18"/>
    </reaction>
</comment>